<protein>
    <recommendedName>
        <fullName evidence="2">PH domain-containing protein</fullName>
    </recommendedName>
</protein>
<sequence length="862" mass="93801">MAHDTHSTSRWRRNRSSANLLDQMTQQQVPTPANAPASKPAPKLERSASKMSLFNLFSKPKVEKARGHTEVGLAIPMEPQPQPQPKPAPASPPKSALRVNPPPAAQQVHRSRSAQMLRPMSMRPSVKRQQINWDPPPLFQAYPQSIKYATVQACVFSPDVLMRTQSQRRQYDLIQERVDSHRDLASTLENSTEPKKLEKSHKRLISSSVLNAPAPQLTSKIYVLVTSGYILQYSDDGPFDRLPEKILKLGMESAAFACDLIPGKHWVLQISQSANEDGTVANAPKTSLLARLRSHNSSARKTASSFLLVLENAEEMDSWLTAVRKEIDSLGGMKARDECITEQETEEKTTPESVSHRYLVQRDPKRVTKVAPVDSPLQSQYDSPRIVASDWEGDRQEKTVSITDTSSVHSSRHSTKRRSVEASSIATTAISTEQLQLDQLRERSRFSYMSSATSVSGTATRNTSRNSSPAPTSPLKEGFSPAEAEIKLRSFHMQPNQNRRSMQLLPITNEDNSVSAGTTSPPKRHSIYGPTSPTAKSPEQEGKIPTSTPLSATPSTNPIPNVRLSVQYNSHTPVRSSVRSSSAPPTRNVVSPPPSTRPPPPPTRPQSTIGALSGVNAISTHTSNRLSHNPKPFLRPFPVRPQNADSSVVVPRRQSSLGPPPIPLGVVVNRSVTTPVQRSTQAPSTASTASTATTISSFQSESTPTTTVTTPSSTTTSSSMRNLPFEFKMSTQVPSQFQPQSSSLRRPTSVQVRSDPAPFLSSRSFNTHIAPVRAISSTPSFVPGNRASMAPTLHSSPSVGVLRGQGAIRGEIKGVTPRRSMPAMGLPPPAPPPNMPLPPPPPNMALPPLPPPGVQRLQALRV</sequence>
<keyword evidence="4" id="KW-1185">Reference proteome</keyword>
<feature type="compositionally biased region" description="Pro residues" evidence="1">
    <location>
        <begin position="591"/>
        <end position="604"/>
    </location>
</feature>
<evidence type="ECO:0000313" key="4">
    <source>
        <dbReference type="Proteomes" id="UP000800093"/>
    </source>
</evidence>
<feature type="compositionally biased region" description="Low complexity" evidence="1">
    <location>
        <begin position="679"/>
        <end position="719"/>
    </location>
</feature>
<dbReference type="AlphaFoldDB" id="A0A9P4N5C9"/>
<dbReference type="OrthoDB" id="1749473at2759"/>
<feature type="region of interest" description="Disordered" evidence="1">
    <location>
        <begin position="732"/>
        <end position="755"/>
    </location>
</feature>
<feature type="compositionally biased region" description="Polar residues" evidence="1">
    <location>
        <begin position="511"/>
        <end position="521"/>
    </location>
</feature>
<feature type="region of interest" description="Disordered" evidence="1">
    <location>
        <begin position="674"/>
        <end position="720"/>
    </location>
</feature>
<feature type="region of interest" description="Disordered" evidence="1">
    <location>
        <begin position="75"/>
        <end position="115"/>
    </location>
</feature>
<feature type="compositionally biased region" description="Low complexity" evidence="1">
    <location>
        <begin position="732"/>
        <end position="743"/>
    </location>
</feature>
<feature type="compositionally biased region" description="Polar residues" evidence="1">
    <location>
        <begin position="564"/>
        <end position="573"/>
    </location>
</feature>
<feature type="region of interest" description="Disordered" evidence="1">
    <location>
        <begin position="813"/>
        <end position="853"/>
    </location>
</feature>
<feature type="region of interest" description="Disordered" evidence="1">
    <location>
        <begin position="366"/>
        <end position="421"/>
    </location>
</feature>
<feature type="region of interest" description="Disordered" evidence="1">
    <location>
        <begin position="1"/>
        <end position="47"/>
    </location>
</feature>
<evidence type="ECO:0000259" key="2">
    <source>
        <dbReference type="PROSITE" id="PS50003"/>
    </source>
</evidence>
<proteinExistence type="predicted"/>
<dbReference type="Proteomes" id="UP000800093">
    <property type="component" value="Unassembled WGS sequence"/>
</dbReference>
<feature type="domain" description="PH" evidence="2">
    <location>
        <begin position="291"/>
        <end position="328"/>
    </location>
</feature>
<feature type="compositionally biased region" description="Pro residues" evidence="1">
    <location>
        <begin position="78"/>
        <end position="92"/>
    </location>
</feature>
<comment type="caution">
    <text evidence="3">The sequence shown here is derived from an EMBL/GenBank/DDBJ whole genome shotgun (WGS) entry which is preliminary data.</text>
</comment>
<feature type="compositionally biased region" description="Low complexity" evidence="1">
    <location>
        <begin position="545"/>
        <end position="558"/>
    </location>
</feature>
<evidence type="ECO:0000256" key="1">
    <source>
        <dbReference type="SAM" id="MobiDB-lite"/>
    </source>
</evidence>
<feature type="compositionally biased region" description="Low complexity" evidence="1">
    <location>
        <begin position="30"/>
        <end position="41"/>
    </location>
</feature>
<evidence type="ECO:0000313" key="3">
    <source>
        <dbReference type="EMBL" id="KAF2265963.1"/>
    </source>
</evidence>
<dbReference type="EMBL" id="ML986602">
    <property type="protein sequence ID" value="KAF2265963.1"/>
    <property type="molecule type" value="Genomic_DNA"/>
</dbReference>
<accession>A0A9P4N5C9</accession>
<feature type="compositionally biased region" description="Polar residues" evidence="1">
    <location>
        <begin position="16"/>
        <end position="29"/>
    </location>
</feature>
<name>A0A9P4N5C9_9PLEO</name>
<feature type="region of interest" description="Disordered" evidence="1">
    <location>
        <begin position="450"/>
        <end position="479"/>
    </location>
</feature>
<feature type="compositionally biased region" description="Polar residues" evidence="1">
    <location>
        <begin position="399"/>
        <end position="409"/>
    </location>
</feature>
<feature type="compositionally biased region" description="Polar residues" evidence="1">
    <location>
        <begin position="450"/>
        <end position="470"/>
    </location>
</feature>
<dbReference type="PROSITE" id="PS50003">
    <property type="entry name" value="PH_DOMAIN"/>
    <property type="match status" value="1"/>
</dbReference>
<feature type="region of interest" description="Disordered" evidence="1">
    <location>
        <begin position="511"/>
        <end position="610"/>
    </location>
</feature>
<gene>
    <name evidence="3" type="ORF">CC78DRAFT_169693</name>
</gene>
<feature type="compositionally biased region" description="Pro residues" evidence="1">
    <location>
        <begin position="825"/>
        <end position="853"/>
    </location>
</feature>
<reference evidence="4" key="1">
    <citation type="journal article" date="2020" name="Stud. Mycol.">
        <title>101 Dothideomycetes genomes: A test case for predicting lifestyles and emergence of pathogens.</title>
        <authorList>
            <person name="Haridas S."/>
            <person name="Albert R."/>
            <person name="Binder M."/>
            <person name="Bloem J."/>
            <person name="LaButti K."/>
            <person name="Salamov A."/>
            <person name="Andreopoulos B."/>
            <person name="Baker S."/>
            <person name="Barry K."/>
            <person name="Bills G."/>
            <person name="Bluhm B."/>
            <person name="Cannon C."/>
            <person name="Castanera R."/>
            <person name="Culley D."/>
            <person name="Daum C."/>
            <person name="Ezra D."/>
            <person name="Gonzalez J."/>
            <person name="Henrissat B."/>
            <person name="Kuo A."/>
            <person name="Liang C."/>
            <person name="Lipzen A."/>
            <person name="Lutzoni F."/>
            <person name="Magnuson J."/>
            <person name="Mondo S."/>
            <person name="Nolan M."/>
            <person name="Ohm R."/>
            <person name="Pangilinan J."/>
            <person name="Park H.-J."/>
            <person name="Ramirez L."/>
            <person name="Alfaro M."/>
            <person name="Sun H."/>
            <person name="Tritt A."/>
            <person name="Yoshinaga Y."/>
            <person name="Zwiers L.-H."/>
            <person name="Turgeon B."/>
            <person name="Goodwin S."/>
            <person name="Spatafora J."/>
            <person name="Crous P."/>
            <person name="Grigoriev I."/>
        </authorList>
    </citation>
    <scope>NUCLEOTIDE SEQUENCE [LARGE SCALE GENOMIC DNA]</scope>
    <source>
        <strain evidence="4">CBS 304.66</strain>
    </source>
</reference>
<organism evidence="3 4">
    <name type="scientific">Lojkania enalia</name>
    <dbReference type="NCBI Taxonomy" id="147567"/>
    <lineage>
        <taxon>Eukaryota</taxon>
        <taxon>Fungi</taxon>
        <taxon>Dikarya</taxon>
        <taxon>Ascomycota</taxon>
        <taxon>Pezizomycotina</taxon>
        <taxon>Dothideomycetes</taxon>
        <taxon>Pleosporomycetidae</taxon>
        <taxon>Pleosporales</taxon>
        <taxon>Pleosporales incertae sedis</taxon>
        <taxon>Lojkania</taxon>
    </lineage>
</organism>
<dbReference type="InterPro" id="IPR001849">
    <property type="entry name" value="PH_domain"/>
</dbReference>